<organism evidence="1">
    <name type="scientific">marine sediment metagenome</name>
    <dbReference type="NCBI Taxonomy" id="412755"/>
    <lineage>
        <taxon>unclassified sequences</taxon>
        <taxon>metagenomes</taxon>
        <taxon>ecological metagenomes</taxon>
    </lineage>
</organism>
<dbReference type="EMBL" id="BARS01016234">
    <property type="protein sequence ID" value="GAF98774.1"/>
    <property type="molecule type" value="Genomic_DNA"/>
</dbReference>
<reference evidence="1" key="1">
    <citation type="journal article" date="2014" name="Front. Microbiol.">
        <title>High frequency of phylogenetically diverse reductive dehalogenase-homologous genes in deep subseafloor sedimentary metagenomes.</title>
        <authorList>
            <person name="Kawai M."/>
            <person name="Futagami T."/>
            <person name="Toyoda A."/>
            <person name="Takaki Y."/>
            <person name="Nishi S."/>
            <person name="Hori S."/>
            <person name="Arai W."/>
            <person name="Tsubouchi T."/>
            <person name="Morono Y."/>
            <person name="Uchiyama I."/>
            <person name="Ito T."/>
            <person name="Fujiyama A."/>
            <person name="Inagaki F."/>
            <person name="Takami H."/>
        </authorList>
    </citation>
    <scope>NUCLEOTIDE SEQUENCE</scope>
    <source>
        <strain evidence="1">Expedition CK06-06</strain>
    </source>
</reference>
<feature type="non-terminal residue" evidence="1">
    <location>
        <position position="1"/>
    </location>
</feature>
<sequence length="104" mass="12326">QAVKAILKELDGQKGYQEYIDWWQKAFYFNKKTDYFRMVCGMFALSNAWSCDEDVDDVYKLLQNKENCLILQHLDVIKAERPDIYERIKKGYEEAEIMLSKLGS</sequence>
<name>X0TZS5_9ZZZZ</name>
<proteinExistence type="predicted"/>
<accession>X0TZS5</accession>
<protein>
    <submittedName>
        <fullName evidence="1">Uncharacterized protein</fullName>
    </submittedName>
</protein>
<gene>
    <name evidence="1" type="ORF">S01H1_26750</name>
</gene>
<evidence type="ECO:0000313" key="1">
    <source>
        <dbReference type="EMBL" id="GAF98774.1"/>
    </source>
</evidence>
<dbReference type="AlphaFoldDB" id="X0TZS5"/>
<comment type="caution">
    <text evidence="1">The sequence shown here is derived from an EMBL/GenBank/DDBJ whole genome shotgun (WGS) entry which is preliminary data.</text>
</comment>